<dbReference type="InterPro" id="IPR039315">
    <property type="entry name" value="CheW"/>
</dbReference>
<dbReference type="InParanoid" id="A0A6C2YMF2"/>
<dbReference type="Gene3D" id="2.40.50.180">
    <property type="entry name" value="CheA-289, Domain 4"/>
    <property type="match status" value="1"/>
</dbReference>
<dbReference type="SMART" id="SM00260">
    <property type="entry name" value="CheW"/>
    <property type="match status" value="1"/>
</dbReference>
<accession>A0A6C2YMF2</accession>
<dbReference type="PANTHER" id="PTHR22617">
    <property type="entry name" value="CHEMOTAXIS SENSOR HISTIDINE KINASE-RELATED"/>
    <property type="match status" value="1"/>
</dbReference>
<dbReference type="Gene3D" id="2.30.30.40">
    <property type="entry name" value="SH3 Domains"/>
    <property type="match status" value="1"/>
</dbReference>
<dbReference type="KEGG" id="tim:GMBLW1_17050"/>
<reference evidence="2" key="1">
    <citation type="submission" date="2019-04" db="EMBL/GenBank/DDBJ databases">
        <authorList>
            <consortium name="Science for Life Laboratories"/>
        </authorList>
    </citation>
    <scope>NUCLEOTIDE SEQUENCE</scope>
    <source>
        <strain evidence="2">MBLW1</strain>
    </source>
</reference>
<proteinExistence type="predicted"/>
<evidence type="ECO:0000259" key="1">
    <source>
        <dbReference type="PROSITE" id="PS50851"/>
    </source>
</evidence>
<dbReference type="SUPFAM" id="SSF50341">
    <property type="entry name" value="CheW-like"/>
    <property type="match status" value="1"/>
</dbReference>
<dbReference type="Proteomes" id="UP000464378">
    <property type="component" value="Chromosome"/>
</dbReference>
<organism evidence="2">
    <name type="scientific">Tuwongella immobilis</name>
    <dbReference type="NCBI Taxonomy" id="692036"/>
    <lineage>
        <taxon>Bacteria</taxon>
        <taxon>Pseudomonadati</taxon>
        <taxon>Planctomycetota</taxon>
        <taxon>Planctomycetia</taxon>
        <taxon>Gemmatales</taxon>
        <taxon>Gemmataceae</taxon>
        <taxon>Tuwongella</taxon>
    </lineage>
</organism>
<dbReference type="GO" id="GO:0007165">
    <property type="term" value="P:signal transduction"/>
    <property type="evidence" value="ECO:0007669"/>
    <property type="project" value="InterPro"/>
</dbReference>
<keyword evidence="3" id="KW-1185">Reference proteome</keyword>
<dbReference type="AlphaFoldDB" id="A0A6C2YMF2"/>
<dbReference type="GO" id="GO:0006935">
    <property type="term" value="P:chemotaxis"/>
    <property type="evidence" value="ECO:0007669"/>
    <property type="project" value="InterPro"/>
</dbReference>
<dbReference type="Pfam" id="PF01584">
    <property type="entry name" value="CheW"/>
    <property type="match status" value="1"/>
</dbReference>
<name>A0A6C2YMF2_9BACT</name>
<feature type="domain" description="CheW-like" evidence="1">
    <location>
        <begin position="24"/>
        <end position="166"/>
    </location>
</feature>
<dbReference type="InterPro" id="IPR036061">
    <property type="entry name" value="CheW-like_dom_sf"/>
</dbReference>
<dbReference type="RefSeq" id="WP_162657449.1">
    <property type="nucleotide sequence ID" value="NZ_LR593887.1"/>
</dbReference>
<dbReference type="InterPro" id="IPR002545">
    <property type="entry name" value="CheW-lke_dom"/>
</dbReference>
<dbReference type="PROSITE" id="PS50851">
    <property type="entry name" value="CHEW"/>
    <property type="match status" value="1"/>
</dbReference>
<dbReference type="EMBL" id="LR593887">
    <property type="protein sequence ID" value="VTS00852.1"/>
    <property type="molecule type" value="Genomic_DNA"/>
</dbReference>
<dbReference type="GO" id="GO:0005829">
    <property type="term" value="C:cytosol"/>
    <property type="evidence" value="ECO:0007669"/>
    <property type="project" value="TreeGrafter"/>
</dbReference>
<dbReference type="FunCoup" id="A0A6C2YMF2">
    <property type="interactions" value="110"/>
</dbReference>
<protein>
    <recommendedName>
        <fullName evidence="1">CheW-like domain-containing protein</fullName>
    </recommendedName>
</protein>
<evidence type="ECO:0000313" key="3">
    <source>
        <dbReference type="Proteomes" id="UP000464378"/>
    </source>
</evidence>
<dbReference type="PANTHER" id="PTHR22617:SF23">
    <property type="entry name" value="CHEMOTAXIS PROTEIN CHEW"/>
    <property type="match status" value="1"/>
</dbReference>
<sequence>MSDLVPIRSNALAIRDRNVPQPSEIQILTFRIGAYLFALQLEQVREVTLPPPITPIPHASNLVGGYVNLRGTIHLVIDLRQLLQAGEQSPIADHRLVLLESPGNDPFGVLVDAIGDIERLSRDRIEPPSSAMVELPGEDLLLGIGKRQGELCLLLDAERLIPLLEQSLTIPSPASS</sequence>
<dbReference type="EMBL" id="LR586016">
    <property type="protein sequence ID" value="VIP02255.1"/>
    <property type="molecule type" value="Genomic_DNA"/>
</dbReference>
<gene>
    <name evidence="2" type="ORF">GMBLW1_17050</name>
</gene>
<evidence type="ECO:0000313" key="2">
    <source>
        <dbReference type="EMBL" id="VIP02255.1"/>
    </source>
</evidence>